<evidence type="ECO:0000256" key="2">
    <source>
        <dbReference type="ARBA" id="ARBA00022475"/>
    </source>
</evidence>
<accession>A0A7G5EKP6</accession>
<dbReference type="Proteomes" id="UP000515240">
    <property type="component" value="Chromosome"/>
</dbReference>
<evidence type="ECO:0000256" key="6">
    <source>
        <dbReference type="SAM" id="Phobius"/>
    </source>
</evidence>
<sequence length="227" mass="24314">MTRYRLSASASFARVTQLTANKFRWALKSGSSGHSWLEDGIAMAVGILLISTALVLYKSAGLLSGGIAGIALLGHYATGTDLGLLFFCLNLPFYWLAAKRMGTAFVVKTFISVVATSWLTELLPGLLAISYVSQPLAGILGGVLLGTGFLILFRHRVSLGGFGILVLYLQERHGWSAGKVQMGLDCIIVAFALWLVPAVSVAWSIAGAVILNLIVAMNHRKDRYIAV</sequence>
<keyword evidence="5 6" id="KW-0472">Membrane</keyword>
<evidence type="ECO:0000313" key="7">
    <source>
        <dbReference type="EMBL" id="QMV74571.1"/>
    </source>
</evidence>
<gene>
    <name evidence="7" type="ORF">HS961_17980</name>
</gene>
<dbReference type="InterPro" id="IPR051461">
    <property type="entry name" value="UPF0750_membrane"/>
</dbReference>
<dbReference type="PANTHER" id="PTHR33545:SF5">
    <property type="entry name" value="UPF0750 MEMBRANE PROTEIN YITT"/>
    <property type="match status" value="1"/>
</dbReference>
<evidence type="ECO:0000256" key="3">
    <source>
        <dbReference type="ARBA" id="ARBA00022692"/>
    </source>
</evidence>
<reference evidence="7 8" key="1">
    <citation type="journal article" date="2020" name="G3 (Bethesda)">
        <title>CeMbio - The Caenorhabditis elegans Microbiome Resource.</title>
        <authorList>
            <person name="Dirksen P."/>
            <person name="Assie A."/>
            <person name="Zimmermann J."/>
            <person name="Zhang F."/>
            <person name="Tietje A.M."/>
            <person name="Marsh S.A."/>
            <person name="Felix M.A."/>
            <person name="Shapira M."/>
            <person name="Kaleta C."/>
            <person name="Schulenburg H."/>
            <person name="Samuel B."/>
        </authorList>
    </citation>
    <scope>NUCLEOTIDE SEQUENCE [LARGE SCALE GENOMIC DNA]</scope>
    <source>
        <strain evidence="7 8">BIGb0172</strain>
    </source>
</reference>
<dbReference type="GO" id="GO:0005886">
    <property type="term" value="C:plasma membrane"/>
    <property type="evidence" value="ECO:0007669"/>
    <property type="project" value="UniProtKB-SubCell"/>
</dbReference>
<feature type="transmembrane region" description="Helical" evidence="6">
    <location>
        <begin position="187"/>
        <end position="215"/>
    </location>
</feature>
<dbReference type="PANTHER" id="PTHR33545">
    <property type="entry name" value="UPF0750 MEMBRANE PROTEIN YITT-RELATED"/>
    <property type="match status" value="1"/>
</dbReference>
<feature type="transmembrane region" description="Helical" evidence="6">
    <location>
        <begin position="136"/>
        <end position="153"/>
    </location>
</feature>
<evidence type="ECO:0000256" key="5">
    <source>
        <dbReference type="ARBA" id="ARBA00023136"/>
    </source>
</evidence>
<dbReference type="AlphaFoldDB" id="A0A7G5EKP6"/>
<keyword evidence="8" id="KW-1185">Reference proteome</keyword>
<name>A0A7G5EKP6_9BURK</name>
<evidence type="ECO:0000256" key="1">
    <source>
        <dbReference type="ARBA" id="ARBA00004651"/>
    </source>
</evidence>
<evidence type="ECO:0000313" key="8">
    <source>
        <dbReference type="Proteomes" id="UP000515240"/>
    </source>
</evidence>
<keyword evidence="3 6" id="KW-0812">Transmembrane</keyword>
<organism evidence="7 8">
    <name type="scientific">Comamonas piscis</name>
    <dbReference type="NCBI Taxonomy" id="1562974"/>
    <lineage>
        <taxon>Bacteria</taxon>
        <taxon>Pseudomonadati</taxon>
        <taxon>Pseudomonadota</taxon>
        <taxon>Betaproteobacteria</taxon>
        <taxon>Burkholderiales</taxon>
        <taxon>Comamonadaceae</taxon>
        <taxon>Comamonas</taxon>
    </lineage>
</organism>
<dbReference type="InterPro" id="IPR003740">
    <property type="entry name" value="YitT"/>
</dbReference>
<dbReference type="RefSeq" id="WP_182324341.1">
    <property type="nucleotide sequence ID" value="NZ_CP058554.1"/>
</dbReference>
<keyword evidence="2" id="KW-1003">Cell membrane</keyword>
<dbReference type="Pfam" id="PF02588">
    <property type="entry name" value="YitT_membrane"/>
    <property type="match status" value="1"/>
</dbReference>
<keyword evidence="4 6" id="KW-1133">Transmembrane helix</keyword>
<evidence type="ECO:0000256" key="4">
    <source>
        <dbReference type="ARBA" id="ARBA00022989"/>
    </source>
</evidence>
<feature type="transmembrane region" description="Helical" evidence="6">
    <location>
        <begin position="109"/>
        <end position="129"/>
    </location>
</feature>
<feature type="transmembrane region" description="Helical" evidence="6">
    <location>
        <begin position="69"/>
        <end position="97"/>
    </location>
</feature>
<dbReference type="EMBL" id="CP058554">
    <property type="protein sequence ID" value="QMV74571.1"/>
    <property type="molecule type" value="Genomic_DNA"/>
</dbReference>
<protein>
    <submittedName>
        <fullName evidence="7">YitT family protein</fullName>
    </submittedName>
</protein>
<dbReference type="KEGG" id="cpis:HS961_17980"/>
<proteinExistence type="predicted"/>
<comment type="subcellular location">
    <subcellularLocation>
        <location evidence="1">Cell membrane</location>
        <topology evidence="1">Multi-pass membrane protein</topology>
    </subcellularLocation>
</comment>
<feature type="transmembrane region" description="Helical" evidence="6">
    <location>
        <begin position="36"/>
        <end position="57"/>
    </location>
</feature>